<dbReference type="PROSITE" id="PS50853">
    <property type="entry name" value="FN3"/>
    <property type="match status" value="4"/>
</dbReference>
<keyword evidence="1" id="KW-0677">Repeat</keyword>
<evidence type="ECO:0000313" key="8">
    <source>
        <dbReference type="EMBL" id="KAH7644522.1"/>
    </source>
</evidence>
<dbReference type="FunFam" id="2.60.40.10:FF:000035">
    <property type="entry name" value="Contactin 1"/>
    <property type="match status" value="1"/>
</dbReference>
<dbReference type="InterPro" id="IPR001304">
    <property type="entry name" value="C-type_lectin-like"/>
</dbReference>
<dbReference type="SMART" id="SM00409">
    <property type="entry name" value="IG"/>
    <property type="match status" value="6"/>
</dbReference>
<accession>A0A9D4P5Z8</accession>
<dbReference type="SMART" id="SM00408">
    <property type="entry name" value="IGc2"/>
    <property type="match status" value="5"/>
</dbReference>
<reference evidence="8" key="2">
    <citation type="journal article" date="2021" name="World Allergy Organ. J.">
        <title>Chromosome-level assembly of Dermatophagoides farinae genome and transcriptome reveals two novel allergens Der f 37 and Der f 39.</title>
        <authorList>
            <person name="Chen J."/>
            <person name="Cai Z."/>
            <person name="Fan D."/>
            <person name="Hu J."/>
            <person name="Hou Y."/>
            <person name="He Y."/>
            <person name="Zhang Z."/>
            <person name="Zhao Z."/>
            <person name="Gao P."/>
            <person name="Hu W."/>
            <person name="Sun J."/>
            <person name="Li J."/>
            <person name="Ji K."/>
        </authorList>
    </citation>
    <scope>NUCLEOTIDE SEQUENCE</scope>
    <source>
        <strain evidence="8">JKM2019</strain>
    </source>
</reference>
<dbReference type="SMART" id="SM00034">
    <property type="entry name" value="CLECT"/>
    <property type="match status" value="1"/>
</dbReference>
<dbReference type="SUPFAM" id="SSF56436">
    <property type="entry name" value="C-type lectin-like"/>
    <property type="match status" value="1"/>
</dbReference>
<dbReference type="GO" id="GO:0098609">
    <property type="term" value="P:cell-cell adhesion"/>
    <property type="evidence" value="ECO:0007669"/>
    <property type="project" value="TreeGrafter"/>
</dbReference>
<evidence type="ECO:0000256" key="2">
    <source>
        <dbReference type="ARBA" id="ARBA00023157"/>
    </source>
</evidence>
<dbReference type="FunFam" id="2.60.40.10:FF:000032">
    <property type="entry name" value="palladin isoform X1"/>
    <property type="match status" value="1"/>
</dbReference>
<evidence type="ECO:0000259" key="5">
    <source>
        <dbReference type="PROSITE" id="PS50041"/>
    </source>
</evidence>
<dbReference type="Gene3D" id="2.60.40.10">
    <property type="entry name" value="Immunoglobulins"/>
    <property type="match status" value="10"/>
</dbReference>
<dbReference type="SUPFAM" id="SSF49265">
    <property type="entry name" value="Fibronectin type III"/>
    <property type="match status" value="2"/>
</dbReference>
<dbReference type="SUPFAM" id="SSF48726">
    <property type="entry name" value="Immunoglobulin"/>
    <property type="match status" value="6"/>
</dbReference>
<feature type="domain" description="Ig-like" evidence="6">
    <location>
        <begin position="555"/>
        <end position="637"/>
    </location>
</feature>
<feature type="transmembrane region" description="Helical" evidence="4">
    <location>
        <begin position="79"/>
        <end position="101"/>
    </location>
</feature>
<dbReference type="CDD" id="cd00063">
    <property type="entry name" value="FN3"/>
    <property type="match status" value="4"/>
</dbReference>
<feature type="domain" description="Ig-like" evidence="6">
    <location>
        <begin position="745"/>
        <end position="832"/>
    </location>
</feature>
<protein>
    <submittedName>
        <fullName evidence="8">Contactin-like protein</fullName>
    </submittedName>
</protein>
<dbReference type="Pfam" id="PF07679">
    <property type="entry name" value="I-set"/>
    <property type="match status" value="1"/>
</dbReference>
<evidence type="ECO:0000256" key="1">
    <source>
        <dbReference type="ARBA" id="ARBA00022737"/>
    </source>
</evidence>
<feature type="domain" description="Ig-like" evidence="6">
    <location>
        <begin position="341"/>
        <end position="442"/>
    </location>
</feature>
<evidence type="ECO:0000259" key="6">
    <source>
        <dbReference type="PROSITE" id="PS50835"/>
    </source>
</evidence>
<evidence type="ECO:0000259" key="7">
    <source>
        <dbReference type="PROSITE" id="PS50853"/>
    </source>
</evidence>
<dbReference type="FunFam" id="2.60.40.10:FF:000064">
    <property type="entry name" value="Contactin 1"/>
    <property type="match status" value="1"/>
</dbReference>
<dbReference type="InterPro" id="IPR036116">
    <property type="entry name" value="FN3_sf"/>
</dbReference>
<dbReference type="PANTHER" id="PTHR44170:SF6">
    <property type="entry name" value="CONTACTIN"/>
    <property type="match status" value="1"/>
</dbReference>
<reference evidence="8" key="1">
    <citation type="submission" date="2020-06" db="EMBL/GenBank/DDBJ databases">
        <authorList>
            <person name="Ji K."/>
            <person name="Li J."/>
        </authorList>
    </citation>
    <scope>NUCLEOTIDE SEQUENCE</scope>
    <source>
        <strain evidence="8">JKM2019</strain>
        <tissue evidence="8">Whole body</tissue>
    </source>
</reference>
<feature type="domain" description="Ig-like" evidence="6">
    <location>
        <begin position="642"/>
        <end position="741"/>
    </location>
</feature>
<dbReference type="GO" id="GO:0009653">
    <property type="term" value="P:anatomical structure morphogenesis"/>
    <property type="evidence" value="ECO:0007669"/>
    <property type="project" value="UniProtKB-ARBA"/>
</dbReference>
<dbReference type="InterPro" id="IPR003599">
    <property type="entry name" value="Ig_sub"/>
</dbReference>
<dbReference type="InterPro" id="IPR036179">
    <property type="entry name" value="Ig-like_dom_sf"/>
</dbReference>
<dbReference type="SMART" id="SM00060">
    <property type="entry name" value="FN3"/>
    <property type="match status" value="4"/>
</dbReference>
<comment type="caution">
    <text evidence="8">The sequence shown here is derived from an EMBL/GenBank/DDBJ whole genome shotgun (WGS) entry which is preliminary data.</text>
</comment>
<dbReference type="Pfam" id="PF00041">
    <property type="entry name" value="fn3"/>
    <property type="match status" value="3"/>
</dbReference>
<feature type="domain" description="Fibronectin type-III" evidence="7">
    <location>
        <begin position="935"/>
        <end position="1041"/>
    </location>
</feature>
<dbReference type="InterPro" id="IPR003961">
    <property type="entry name" value="FN3_dom"/>
</dbReference>
<keyword evidence="2" id="KW-1015">Disulfide bond</keyword>
<dbReference type="PANTHER" id="PTHR44170">
    <property type="entry name" value="PROTEIN SIDEKICK"/>
    <property type="match status" value="1"/>
</dbReference>
<dbReference type="GO" id="GO:0030154">
    <property type="term" value="P:cell differentiation"/>
    <property type="evidence" value="ECO:0007669"/>
    <property type="project" value="UniProtKB-ARBA"/>
</dbReference>
<feature type="domain" description="Fibronectin type-III" evidence="7">
    <location>
        <begin position="1154"/>
        <end position="1253"/>
    </location>
</feature>
<name>A0A9D4P5Z8_DERFA</name>
<keyword evidence="4" id="KW-0472">Membrane</keyword>
<dbReference type="Pfam" id="PF13927">
    <property type="entry name" value="Ig_3"/>
    <property type="match status" value="4"/>
</dbReference>
<dbReference type="PROSITE" id="PS50835">
    <property type="entry name" value="IG_LIKE"/>
    <property type="match status" value="6"/>
</dbReference>
<keyword evidence="4" id="KW-1133">Transmembrane helix</keyword>
<dbReference type="Gene3D" id="3.10.100.10">
    <property type="entry name" value="Mannose-Binding Protein A, subunit A"/>
    <property type="match status" value="1"/>
</dbReference>
<dbReference type="InterPro" id="IPR013783">
    <property type="entry name" value="Ig-like_fold"/>
</dbReference>
<keyword evidence="3" id="KW-0393">Immunoglobulin domain</keyword>
<dbReference type="PROSITE" id="PS50041">
    <property type="entry name" value="C_TYPE_LECTIN_2"/>
    <property type="match status" value="1"/>
</dbReference>
<dbReference type="InterPro" id="IPR013098">
    <property type="entry name" value="Ig_I-set"/>
</dbReference>
<feature type="transmembrane region" description="Helical" evidence="4">
    <location>
        <begin position="40"/>
        <end position="58"/>
    </location>
</feature>
<keyword evidence="4" id="KW-0812">Transmembrane</keyword>
<dbReference type="InterPro" id="IPR016187">
    <property type="entry name" value="CTDL_fold"/>
</dbReference>
<dbReference type="EMBL" id="SDOV01000001">
    <property type="protein sequence ID" value="KAH7644522.1"/>
    <property type="molecule type" value="Genomic_DNA"/>
</dbReference>
<sequence length="1393" mass="158102">MDYRLNFPFVQVTNENEKISDTITTNNKQFNGYYTGSNKTQSLILSLLTHPIVIIIFIRNKIKTKMAKSIIKSSSPSSCFSSIILAIIWLIAINGYTSFAYEFKCPKDWIEFRGNCYQFIRSPTKNYEEANERCFIYNAYLLSVLSTDEHQFITDWLRQNDPLHMSWYTSALDTGNNAWRWNVPANRLGDSSGSSSIFAATSNINNDLQQQTSISMNSPIINHHHQISTNHRDLKYYSVIAALWLPIQQQLDNQQQSQQQQQQPNLIDPWINNQQRMNGKNAVYNFSQTLNRWGLLRVNGNEYNAYICKLRKEDVNFANAIERNIDYGVNVIDPAKIPRGPRFIHEPKDVIFDVSGRSQLNYATLKCVADGYPTPTYKWFKEEYIDNQIRSNQIDPLSDRRYTQTDGILIIDNPQTDRDRGKYHCIAENRFGSIISQTVQLTFGYIGEFTKKRSPDYGREYWGKSISCDPPKHHISVSYHWSRDSFEYIIEDDRRTFVSRDGNLYFSSLEKIDRANYSCNVKSSIASSGRTGPFFPLIVDSASSSQKLLFPNHFPKIFPEIKLAGSEVRLECMAYGYPVPYYNWTREGLTTQMPEGHYLASFNRVLIIPQAKVEDSGEYVCTATSGKDSLPKSVQLSIQSLPVILQHIGNKVVERDLSVLTWECQAFGIPSVSYTWYKNGVEISDRNKMTYFSEEDRNRYEVRGNMLLIHGLIPERDEGMYQCQATNELGTAFSSGQLRIVQMAPSFRKHPMPTEMYAAEGGNITIPCVPEALPIPAFEWQKDFNRILMDDRKRVLPNGFLTISPVHRTDMGEYTCIARNSLGTDRTRGILRVFNRPKLYIRPNPVYDLKIGQSIELPCMAITDPQLDLAYKWQHNGLRIIFDKMPQYSMAGIDGNLRINNLTLAETGEYECIVQTTVGSTSATAKIQLYAHPGAPGAVLADDITATSVRLHWSDGSDNGRQIVGYQVEGITNHDSGWQWLANSTELLNLYTKSHDSGRTMVYLRDVLSPWSTYRFRVSAMNIIGMGPPSEPSPSYNTEKAVPFKAPSNVGGGGGKAGTLTITWDPLPPKDWNAPDIWYRIFYKPNSSYYEQQPFIDKNLTHLGNINMYTVNVGEENYYQAYFVRVQAMNSVGAGSIISEPTLVYSAESMPQIAPAGVNALAYNSTALNVTWSKLDTSREKMRGRLIGHRIKYWKMNQDPQYDALTLLKRGPNPWGLIVGLMPDTEYYIAVMAYNEAGSGPESEPFLARTFKAAPQQPPTSVNVTAIDSRSVLVTWRGISSLTNAEEPISGYKVRYWDSDRPISRAREIIKPLDGSDLRAIISDLIPGKVYKLRVLAFSNGGDGKMSQQIEFKLSDGIASPYQMNNVDGSEKLSQILLTLCSSWILYIFHIYS</sequence>
<feature type="domain" description="Ig-like" evidence="6">
    <location>
        <begin position="458"/>
        <end position="524"/>
    </location>
</feature>
<organism evidence="8">
    <name type="scientific">Dermatophagoides farinae</name>
    <name type="common">American house dust mite</name>
    <dbReference type="NCBI Taxonomy" id="6954"/>
    <lineage>
        <taxon>Eukaryota</taxon>
        <taxon>Metazoa</taxon>
        <taxon>Ecdysozoa</taxon>
        <taxon>Arthropoda</taxon>
        <taxon>Chelicerata</taxon>
        <taxon>Arachnida</taxon>
        <taxon>Acari</taxon>
        <taxon>Acariformes</taxon>
        <taxon>Sarcoptiformes</taxon>
        <taxon>Astigmata</taxon>
        <taxon>Psoroptidia</taxon>
        <taxon>Analgoidea</taxon>
        <taxon>Pyroglyphidae</taxon>
        <taxon>Dermatophagoidinae</taxon>
        <taxon>Dermatophagoides</taxon>
    </lineage>
</organism>
<dbReference type="InterPro" id="IPR003598">
    <property type="entry name" value="Ig_sub2"/>
</dbReference>
<dbReference type="CDD" id="cd00096">
    <property type="entry name" value="Ig"/>
    <property type="match status" value="1"/>
</dbReference>
<dbReference type="InterPro" id="IPR016186">
    <property type="entry name" value="C-type_lectin-like/link_sf"/>
</dbReference>
<dbReference type="Proteomes" id="UP000828236">
    <property type="component" value="Unassembled WGS sequence"/>
</dbReference>
<evidence type="ECO:0000256" key="3">
    <source>
        <dbReference type="ARBA" id="ARBA00023319"/>
    </source>
</evidence>
<feature type="domain" description="C-type lectin" evidence="5">
    <location>
        <begin position="112"/>
        <end position="181"/>
    </location>
</feature>
<feature type="domain" description="Fibronectin type-III" evidence="7">
    <location>
        <begin position="1046"/>
        <end position="1149"/>
    </location>
</feature>
<dbReference type="FunFam" id="2.60.40.10:FF:000052">
    <property type="entry name" value="Contactin 1"/>
    <property type="match status" value="1"/>
</dbReference>
<dbReference type="FunFam" id="2.60.40.10:FF:000028">
    <property type="entry name" value="Neuronal cell adhesion molecule"/>
    <property type="match status" value="2"/>
</dbReference>
<gene>
    <name evidence="8" type="ORF">HUG17_0060</name>
</gene>
<evidence type="ECO:0000256" key="4">
    <source>
        <dbReference type="SAM" id="Phobius"/>
    </source>
</evidence>
<feature type="domain" description="Fibronectin type-III" evidence="7">
    <location>
        <begin position="1258"/>
        <end position="1357"/>
    </location>
</feature>
<feature type="domain" description="Ig-like" evidence="6">
    <location>
        <begin position="837"/>
        <end position="928"/>
    </location>
</feature>
<dbReference type="InterPro" id="IPR007110">
    <property type="entry name" value="Ig-like_dom"/>
</dbReference>
<proteinExistence type="predicted"/>